<reference evidence="1 2" key="1">
    <citation type="submission" date="2016-06" db="EMBL/GenBank/DDBJ databases">
        <title>First insights into the genetic diversity and population structure of in the Bacillus cereus group bacteria from diverse marine environments.</title>
        <authorList>
            <person name="Liu Y."/>
            <person name="Lai Q."/>
            <person name="Shao Z."/>
        </authorList>
    </citation>
    <scope>NUCLEOTIDE SEQUENCE [LARGE SCALE GENOMIC DNA]</scope>
    <source>
        <strain evidence="1 2">NH24A2</strain>
    </source>
</reference>
<dbReference type="Proteomes" id="UP000182788">
    <property type="component" value="Unassembled WGS sequence"/>
</dbReference>
<comment type="caution">
    <text evidence="1">The sequence shown here is derived from an EMBL/GenBank/DDBJ whole genome shotgun (WGS) entry which is preliminary data.</text>
</comment>
<dbReference type="PROSITE" id="PS51257">
    <property type="entry name" value="PROKAR_LIPOPROTEIN"/>
    <property type="match status" value="1"/>
</dbReference>
<dbReference type="GeneID" id="87592587"/>
<evidence type="ECO:0000313" key="1">
    <source>
        <dbReference type="EMBL" id="OJD79400.1"/>
    </source>
</evidence>
<protein>
    <recommendedName>
        <fullName evidence="3">DUF1433 domain-containing protein</fullName>
    </recommendedName>
</protein>
<evidence type="ECO:0008006" key="3">
    <source>
        <dbReference type="Google" id="ProtNLM"/>
    </source>
</evidence>
<dbReference type="RefSeq" id="WP_071718912.1">
    <property type="nucleotide sequence ID" value="NZ_CBCSHB010000002.1"/>
</dbReference>
<organism evidence="1 2">
    <name type="scientific">Bacillus paramycoides</name>
    <dbReference type="NCBI Taxonomy" id="2026194"/>
    <lineage>
        <taxon>Bacteria</taxon>
        <taxon>Bacillati</taxon>
        <taxon>Bacillota</taxon>
        <taxon>Bacilli</taxon>
        <taxon>Bacillales</taxon>
        <taxon>Bacillaceae</taxon>
        <taxon>Bacillus</taxon>
        <taxon>Bacillus cereus group</taxon>
    </lineage>
</organism>
<accession>A0A1J9UKY3</accession>
<dbReference type="AlphaFoldDB" id="A0A1J9UKY3"/>
<gene>
    <name evidence="1" type="ORF">BAU28_13645</name>
</gene>
<proteinExistence type="predicted"/>
<sequence>MKKILLITLLVVLGLGSCTIYQIYKATHPYSEKEEKEIKEKASKAAIEYFKERKNLDIVVTRVEFSNDISGSWIDVDGYVSEDKKKEVSASVDYKNDYKVTSLSY</sequence>
<name>A0A1J9UKY3_9BACI</name>
<evidence type="ECO:0000313" key="2">
    <source>
        <dbReference type="Proteomes" id="UP000182788"/>
    </source>
</evidence>
<dbReference type="EMBL" id="MAOI01000071">
    <property type="protein sequence ID" value="OJD79400.1"/>
    <property type="molecule type" value="Genomic_DNA"/>
</dbReference>